<evidence type="ECO:0000259" key="5">
    <source>
        <dbReference type="PROSITE" id="PS51319"/>
    </source>
</evidence>
<dbReference type="PANTHER" id="PTHR15141:SF76">
    <property type="entry name" value="TRANSCRIPTION ELONGATION FACTOR B POLYPEPTIDE 3"/>
    <property type="match status" value="1"/>
</dbReference>
<evidence type="ECO:0000313" key="6">
    <source>
        <dbReference type="Proteomes" id="UP001318040"/>
    </source>
</evidence>
<evidence type="ECO:0000256" key="2">
    <source>
        <dbReference type="ARBA" id="ARBA00023242"/>
    </source>
</evidence>
<evidence type="ECO:0000256" key="3">
    <source>
        <dbReference type="PROSITE-ProRule" id="PRU00649"/>
    </source>
</evidence>
<dbReference type="Pfam" id="PF08711">
    <property type="entry name" value="Med26"/>
    <property type="match status" value="1"/>
</dbReference>
<name>A0AAJ7TBX0_PETMA</name>
<dbReference type="RefSeq" id="XP_032815096.1">
    <property type="nucleotide sequence ID" value="XM_032959205.1"/>
</dbReference>
<feature type="region of interest" description="Disordered" evidence="4">
    <location>
        <begin position="300"/>
        <end position="347"/>
    </location>
</feature>
<feature type="compositionally biased region" description="Polar residues" evidence="4">
    <location>
        <begin position="167"/>
        <end position="176"/>
    </location>
</feature>
<accession>A0AAJ7TBX0</accession>
<dbReference type="PANTHER" id="PTHR15141">
    <property type="entry name" value="TRANSCRIPTION ELONGATION FACTOR B POLYPEPTIDE 3"/>
    <property type="match status" value="1"/>
</dbReference>
<dbReference type="InterPro" id="IPR010684">
    <property type="entry name" value="RNA_pol_II_trans_fac_SIII_A"/>
</dbReference>
<dbReference type="SMART" id="SM00509">
    <property type="entry name" value="TFS2N"/>
    <property type="match status" value="1"/>
</dbReference>
<dbReference type="AlphaFoldDB" id="A0AAJ7TBX0"/>
<sequence>MASVYDEVASLQGRLQREKHGDKVLKILKKLHALPVTVEILAETGVGKSVNSLRKDPRVGDVARALVLEWKKLVPQDECAPRPISHRSVEHGRRDQQYPEHTAENAPSGKYSQEGDGDSDMEDRAPPQSFVRQDHAAHNNIVHKRHANKGSPCDMRTVKTVSREGLHTTSKSNSSEDLTEKSELPTPSLGKSTQKQKHTSGDGRTKHKASRTEQQTDIPSNKAEFSSRDSRKESKMKPERQAAPRHAKGSLLSDDDFDSPTMPFESYLSYDQPQKKKKKRCNEEPVGEKLWHSMAPAAEAVNRAKRDGSAECVEPVPERASRKQGANAEGQRRLENPSSASRSKKHKYEVVPSLPDITLPLIQPNYWPLPSAELLELSPQKKKALQSSVAPLDDGFTGKRLNSKMAVYSGTKTAFLPKMMSLYEQCLRVLQNNIDSIHEVGGVPYDILVPVLLRCTPEQLYRIEDCNPSFVEETTELWAGHCARDFRNEARQEYESWRELYLRKYEEREARLKRLTQSISSTHSSKPKGRQVKLAFVNTTVKPPRDVRRKQERHGTGRPTPFGATERLRDKTPVALVPLSGECHAMASAGGNSDGTSVRPRSLSPVPGPSSSGSSAGGDKRQVKKVAPMMAKTLKAFKNRFGRR</sequence>
<dbReference type="InterPro" id="IPR035441">
    <property type="entry name" value="TFIIS/LEDGF_dom_sf"/>
</dbReference>
<dbReference type="InterPro" id="IPR003617">
    <property type="entry name" value="TFIIS/CRSP70_N_sub"/>
</dbReference>
<protein>
    <submittedName>
        <fullName evidence="7">Elongin-A</fullName>
    </submittedName>
</protein>
<dbReference type="CDD" id="cd00183">
    <property type="entry name" value="TFIIS_I"/>
    <property type="match status" value="1"/>
</dbReference>
<dbReference type="Proteomes" id="UP001318040">
    <property type="component" value="Chromosome 23"/>
</dbReference>
<evidence type="ECO:0000256" key="1">
    <source>
        <dbReference type="ARBA" id="ARBA00004123"/>
    </source>
</evidence>
<dbReference type="GO" id="GO:0070449">
    <property type="term" value="C:elongin complex"/>
    <property type="evidence" value="ECO:0007669"/>
    <property type="project" value="InterPro"/>
</dbReference>
<evidence type="ECO:0000256" key="4">
    <source>
        <dbReference type="SAM" id="MobiDB-lite"/>
    </source>
</evidence>
<comment type="subcellular location">
    <subcellularLocation>
        <location evidence="1 3">Nucleus</location>
    </subcellularLocation>
</comment>
<dbReference type="InterPro" id="IPR017923">
    <property type="entry name" value="TFIIS_N"/>
</dbReference>
<evidence type="ECO:0000313" key="7">
    <source>
        <dbReference type="RefSeq" id="XP_032815096.1"/>
    </source>
</evidence>
<dbReference type="PROSITE" id="PS51319">
    <property type="entry name" value="TFIIS_N"/>
    <property type="match status" value="1"/>
</dbReference>
<proteinExistence type="predicted"/>
<dbReference type="SUPFAM" id="SSF47676">
    <property type="entry name" value="Conserved domain common to transcription factors TFIIS, elongin A, CRSP70"/>
    <property type="match status" value="1"/>
</dbReference>
<gene>
    <name evidence="7" type="primary">ELOA</name>
</gene>
<dbReference type="InterPro" id="IPR051870">
    <property type="entry name" value="Elongin-A_domain"/>
</dbReference>
<feature type="compositionally biased region" description="Low complexity" evidence="4">
    <location>
        <begin position="597"/>
        <end position="614"/>
    </location>
</feature>
<dbReference type="Gene3D" id="6.10.250.3180">
    <property type="match status" value="1"/>
</dbReference>
<dbReference type="GO" id="GO:0006368">
    <property type="term" value="P:transcription elongation by RNA polymerase II"/>
    <property type="evidence" value="ECO:0007669"/>
    <property type="project" value="InterPro"/>
</dbReference>
<feature type="region of interest" description="Disordered" evidence="4">
    <location>
        <begin position="161"/>
        <end position="288"/>
    </location>
</feature>
<dbReference type="CTD" id="6924"/>
<dbReference type="Pfam" id="PF06881">
    <property type="entry name" value="Elongin_A"/>
    <property type="match status" value="1"/>
</dbReference>
<feature type="domain" description="TFIIS N-terminal" evidence="5">
    <location>
        <begin position="1"/>
        <end position="77"/>
    </location>
</feature>
<dbReference type="KEGG" id="pmrn:116945098"/>
<keyword evidence="6" id="KW-1185">Reference proteome</keyword>
<feature type="region of interest" description="Disordered" evidence="4">
    <location>
        <begin position="585"/>
        <end position="644"/>
    </location>
</feature>
<keyword evidence="2 3" id="KW-0539">Nucleus</keyword>
<feature type="compositionally biased region" description="Basic and acidic residues" evidence="4">
    <location>
        <begin position="87"/>
        <end position="103"/>
    </location>
</feature>
<organism evidence="6 7">
    <name type="scientific">Petromyzon marinus</name>
    <name type="common">Sea lamprey</name>
    <dbReference type="NCBI Taxonomy" id="7757"/>
    <lineage>
        <taxon>Eukaryota</taxon>
        <taxon>Metazoa</taxon>
        <taxon>Chordata</taxon>
        <taxon>Craniata</taxon>
        <taxon>Vertebrata</taxon>
        <taxon>Cyclostomata</taxon>
        <taxon>Hyperoartia</taxon>
        <taxon>Petromyzontiformes</taxon>
        <taxon>Petromyzontidae</taxon>
        <taxon>Petromyzon</taxon>
    </lineage>
</organism>
<feature type="compositionally biased region" description="Basic and acidic residues" evidence="4">
    <location>
        <begin position="225"/>
        <end position="242"/>
    </location>
</feature>
<feature type="region of interest" description="Disordered" evidence="4">
    <location>
        <begin position="81"/>
        <end position="126"/>
    </location>
</feature>
<feature type="region of interest" description="Disordered" evidence="4">
    <location>
        <begin position="538"/>
        <end position="567"/>
    </location>
</feature>
<feature type="compositionally biased region" description="Basic residues" evidence="4">
    <location>
        <begin position="635"/>
        <end position="644"/>
    </location>
</feature>
<dbReference type="Gene3D" id="1.20.930.10">
    <property type="entry name" value="Conserved domain common to transcription factors TFIIS, elongin A, CRSP70"/>
    <property type="match status" value="1"/>
</dbReference>
<reference evidence="7" key="1">
    <citation type="submission" date="2025-08" db="UniProtKB">
        <authorList>
            <consortium name="RefSeq"/>
        </authorList>
    </citation>
    <scope>IDENTIFICATION</scope>
    <source>
        <tissue evidence="7">Sperm</tissue>
    </source>
</reference>